<evidence type="ECO:0000256" key="2">
    <source>
        <dbReference type="ARBA" id="ARBA00004613"/>
    </source>
</evidence>
<accession>A0ABQ8Q926</accession>
<evidence type="ECO:0000256" key="1">
    <source>
        <dbReference type="ARBA" id="ARBA00004340"/>
    </source>
</evidence>
<protein>
    <recommendedName>
        <fullName evidence="4">Crinkler effector protein N-terminal domain-containing protein</fullName>
    </recommendedName>
</protein>
<evidence type="ECO:0000313" key="5">
    <source>
        <dbReference type="EMBL" id="KAJ3994986.1"/>
    </source>
</evidence>
<evidence type="ECO:0000313" key="6">
    <source>
        <dbReference type="Proteomes" id="UP001163828"/>
    </source>
</evidence>
<gene>
    <name evidence="5" type="ORF">F5050DRAFT_1713275</name>
</gene>
<sequence>MSELELFCLVLDDQPNVNRMFPVSVSSTTSVGTLKEKIKEKTRPTFDHIAANVLELWNVSIPIKHLSDDKLLDIAPKGSSLLPSDKMHDLFPNRLPEKHLHIIVRPPTVAAPPNPQPLLELNCVVLGDQLNHIFPVRIAATESVGFLKEAIKGKKTHRFNRVDADDLVLWRVSEVVDENLENKLQQAEFPTKPSLSPIDELGIVFLNSPVKGRLHIVVGRLIDERQQDEDAISDLSLQRRRLDMVKRSRFKGFDFARPTKRARTAKDDEESPSTFLRRLRNKSLKSELPTLAALRAFLNTPLEESDKVPISQAQFDSILSERPEDICTRGDVLAVFKVGEVGLPSLGFTNALKALRFSQTEEGYHHYWDSNIRDILEVLIPEGECIRNSDYHTETGKAHPDFGFLIHKRCVFRGEEKGPMSFGDPALELIEKMVWVYDSAPYILGYYANETVVTFVAITHSEDGRIMRHDLETIDLRYTAHRILNLRRMINISFILPRIATMVHQASPGFQMLERPNCYISFPNAKLVMKTYTCADGLDRVRHLSWVYRTLKEANVPNTDSLVSSKRNVVFLEPVGLATPPNTVGQLRECILCILDALENAHKIPLYHRDIRKENIIQRIDDPSKWFLIDWEHASTTPTSAQLNFARQTHSPAIFENNHGREVDIWGVGYLILNADADGMILPEIRELGDRICRDSRKLTVLQTRELVIAVFPVPV</sequence>
<feature type="domain" description="Crinkler effector protein N-terminal" evidence="4">
    <location>
        <begin position="4"/>
        <end position="105"/>
    </location>
</feature>
<proteinExistence type="predicted"/>
<dbReference type="Pfam" id="PF20147">
    <property type="entry name" value="Crinkler"/>
    <property type="match status" value="2"/>
</dbReference>
<feature type="domain" description="Crinkler effector protein N-terminal" evidence="4">
    <location>
        <begin position="119"/>
        <end position="218"/>
    </location>
</feature>
<keyword evidence="3" id="KW-0964">Secreted</keyword>
<dbReference type="EMBL" id="MU790675">
    <property type="protein sequence ID" value="KAJ3994986.1"/>
    <property type="molecule type" value="Genomic_DNA"/>
</dbReference>
<name>A0ABQ8Q926_9AGAR</name>
<reference evidence="5" key="1">
    <citation type="submission" date="2022-08" db="EMBL/GenBank/DDBJ databases">
        <authorList>
            <consortium name="DOE Joint Genome Institute"/>
            <person name="Min B."/>
            <person name="Riley R."/>
            <person name="Sierra-Patev S."/>
            <person name="Naranjo-Ortiz M."/>
            <person name="Looney B."/>
            <person name="Konkel Z."/>
            <person name="Slot J.C."/>
            <person name="Sakamoto Y."/>
            <person name="Steenwyk J.L."/>
            <person name="Rokas A."/>
            <person name="Carro J."/>
            <person name="Camarero S."/>
            <person name="Ferreira P."/>
            <person name="Molpeceres G."/>
            <person name="Ruiz-Duenas F.J."/>
            <person name="Serrano A."/>
            <person name="Henrissat B."/>
            <person name="Drula E."/>
            <person name="Hughes K.W."/>
            <person name="Mata J.L."/>
            <person name="Ishikawa N.K."/>
            <person name="Vargas-Isla R."/>
            <person name="Ushijima S."/>
            <person name="Smith C.A."/>
            <person name="Ahrendt S."/>
            <person name="Andreopoulos W."/>
            <person name="He G."/>
            <person name="Labutti K."/>
            <person name="Lipzen A."/>
            <person name="Ng V."/>
            <person name="Sandor L."/>
            <person name="Barry K."/>
            <person name="Martinez A.T."/>
            <person name="Xiao Y."/>
            <person name="Gibbons J.G."/>
            <person name="Terashima K."/>
            <person name="Hibbett D.S."/>
            <person name="Grigoriev I.V."/>
        </authorList>
    </citation>
    <scope>NUCLEOTIDE SEQUENCE</scope>
    <source>
        <strain evidence="5">TFB10827</strain>
    </source>
</reference>
<dbReference type="InterPro" id="IPR011009">
    <property type="entry name" value="Kinase-like_dom_sf"/>
</dbReference>
<evidence type="ECO:0000259" key="4">
    <source>
        <dbReference type="Pfam" id="PF20147"/>
    </source>
</evidence>
<dbReference type="Gene3D" id="1.10.510.10">
    <property type="entry name" value="Transferase(Phosphotransferase) domain 1"/>
    <property type="match status" value="1"/>
</dbReference>
<dbReference type="InterPro" id="IPR045379">
    <property type="entry name" value="Crinkler_N"/>
</dbReference>
<evidence type="ECO:0000256" key="3">
    <source>
        <dbReference type="ARBA" id="ARBA00022525"/>
    </source>
</evidence>
<keyword evidence="6" id="KW-1185">Reference proteome</keyword>
<organism evidence="5 6">
    <name type="scientific">Lentinula boryana</name>
    <dbReference type="NCBI Taxonomy" id="40481"/>
    <lineage>
        <taxon>Eukaryota</taxon>
        <taxon>Fungi</taxon>
        <taxon>Dikarya</taxon>
        <taxon>Basidiomycota</taxon>
        <taxon>Agaricomycotina</taxon>
        <taxon>Agaricomycetes</taxon>
        <taxon>Agaricomycetidae</taxon>
        <taxon>Agaricales</taxon>
        <taxon>Marasmiineae</taxon>
        <taxon>Omphalotaceae</taxon>
        <taxon>Lentinula</taxon>
    </lineage>
</organism>
<dbReference type="SUPFAM" id="SSF56112">
    <property type="entry name" value="Protein kinase-like (PK-like)"/>
    <property type="match status" value="1"/>
</dbReference>
<dbReference type="Proteomes" id="UP001163828">
    <property type="component" value="Unassembled WGS sequence"/>
</dbReference>
<comment type="subcellular location">
    <subcellularLocation>
        <location evidence="1">Host cell</location>
    </subcellularLocation>
    <subcellularLocation>
        <location evidence="2">Secreted</location>
    </subcellularLocation>
</comment>
<comment type="caution">
    <text evidence="5">The sequence shown here is derived from an EMBL/GenBank/DDBJ whole genome shotgun (WGS) entry which is preliminary data.</text>
</comment>